<dbReference type="Gene3D" id="1.10.10.60">
    <property type="entry name" value="Homeodomain-like"/>
    <property type="match status" value="1"/>
</dbReference>
<sequence length="167" mass="18992">MLYFGEICELAIFSFIFWQPAGCLLHFRKPDMDKAKRPVGRPTTYSQETADKICELIARGMSLRAICSSTDMPAGGTVHRWLAEHQDFQEQYARAREEQADGFADEIIYIADTVAPETGEVAKAKLQIDARKWKAAKLAPKKYGEKLELDADMRVKVETRSLEDIFK</sequence>
<name>A0A8S5QWC4_9CAUD</name>
<organism evidence="1">
    <name type="scientific">Myoviridae sp. ctTK08</name>
    <dbReference type="NCBI Taxonomy" id="2826656"/>
    <lineage>
        <taxon>Viruses</taxon>
        <taxon>Duplodnaviria</taxon>
        <taxon>Heunggongvirae</taxon>
        <taxon>Uroviricota</taxon>
        <taxon>Caudoviricetes</taxon>
    </lineage>
</organism>
<protein>
    <submittedName>
        <fullName evidence="1">Terminase small subunit</fullName>
    </submittedName>
</protein>
<proteinExistence type="predicted"/>
<dbReference type="EMBL" id="BK015751">
    <property type="protein sequence ID" value="DAE23274.1"/>
    <property type="molecule type" value="Genomic_DNA"/>
</dbReference>
<evidence type="ECO:0000313" key="1">
    <source>
        <dbReference type="EMBL" id="DAE23274.1"/>
    </source>
</evidence>
<accession>A0A8S5QWC4</accession>
<reference evidence="1" key="1">
    <citation type="journal article" date="2021" name="Proc. Natl. Acad. Sci. U.S.A.">
        <title>A Catalog of Tens of Thousands of Viruses from Human Metagenomes Reveals Hidden Associations with Chronic Diseases.</title>
        <authorList>
            <person name="Tisza M.J."/>
            <person name="Buck C.B."/>
        </authorList>
    </citation>
    <scope>NUCLEOTIDE SEQUENCE</scope>
    <source>
        <strain evidence="1">CtTK08</strain>
    </source>
</reference>
<dbReference type="InterPro" id="IPR048683">
    <property type="entry name" value="Sf6_terminase"/>
</dbReference>
<dbReference type="Pfam" id="PF20901">
    <property type="entry name" value="Sf6_terminase"/>
    <property type="match status" value="1"/>
</dbReference>